<keyword evidence="1" id="KW-0227">DNA damage</keyword>
<evidence type="ECO:0000256" key="1">
    <source>
        <dbReference type="ARBA" id="ARBA00022763"/>
    </source>
</evidence>
<dbReference type="EMBL" id="GDHC01010574">
    <property type="protein sequence ID" value="JAQ08055.1"/>
    <property type="molecule type" value="Transcribed_RNA"/>
</dbReference>
<proteinExistence type="predicted"/>
<dbReference type="PANTHER" id="PTHR12159:SF9">
    <property type="entry name" value="G_T MISMATCH-SPECIFIC THYMINE DNA GLYCOSYLASE"/>
    <property type="match status" value="1"/>
</dbReference>
<dbReference type="AlphaFoldDB" id="A0A146LLE1"/>
<name>A0A146LLE1_LYGHE</name>
<dbReference type="InterPro" id="IPR015637">
    <property type="entry name" value="MUG/TDG"/>
</dbReference>
<accession>A0A146LLE1</accession>
<evidence type="ECO:0000313" key="4">
    <source>
        <dbReference type="EMBL" id="JAQ08055.1"/>
    </source>
</evidence>
<evidence type="ECO:0000256" key="3">
    <source>
        <dbReference type="ARBA" id="ARBA00023204"/>
    </source>
</evidence>
<dbReference type="GO" id="GO:0006285">
    <property type="term" value="P:base-excision repair, AP site formation"/>
    <property type="evidence" value="ECO:0007669"/>
    <property type="project" value="InterPro"/>
</dbReference>
<reference evidence="4" key="1">
    <citation type="journal article" date="2016" name="Gigascience">
        <title>De novo construction of an expanded transcriptome assembly for the western tarnished plant bug, Lygus hesperus.</title>
        <authorList>
            <person name="Tassone E.E."/>
            <person name="Geib S.M."/>
            <person name="Hall B."/>
            <person name="Fabrick J.A."/>
            <person name="Brent C.S."/>
            <person name="Hull J.J."/>
        </authorList>
    </citation>
    <scope>NUCLEOTIDE SEQUENCE</scope>
</reference>
<keyword evidence="2" id="KW-0378">Hydrolase</keyword>
<dbReference type="GO" id="GO:0008263">
    <property type="term" value="F:pyrimidine-specific mismatch base pair DNA N-glycosylase activity"/>
    <property type="evidence" value="ECO:0007669"/>
    <property type="project" value="TreeGrafter"/>
</dbReference>
<organism evidence="4">
    <name type="scientific">Lygus hesperus</name>
    <name type="common">Western plant bug</name>
    <dbReference type="NCBI Taxonomy" id="30085"/>
    <lineage>
        <taxon>Eukaryota</taxon>
        <taxon>Metazoa</taxon>
        <taxon>Ecdysozoa</taxon>
        <taxon>Arthropoda</taxon>
        <taxon>Hexapoda</taxon>
        <taxon>Insecta</taxon>
        <taxon>Pterygota</taxon>
        <taxon>Neoptera</taxon>
        <taxon>Paraneoptera</taxon>
        <taxon>Hemiptera</taxon>
        <taxon>Heteroptera</taxon>
        <taxon>Panheteroptera</taxon>
        <taxon>Cimicomorpha</taxon>
        <taxon>Miridae</taxon>
        <taxon>Mirini</taxon>
        <taxon>Lygus</taxon>
    </lineage>
</organism>
<dbReference type="PANTHER" id="PTHR12159">
    <property type="entry name" value="G/T AND G/U MISMATCH-SPECIFIC DNA GLYCOSYLASE"/>
    <property type="match status" value="1"/>
</dbReference>
<gene>
    <name evidence="4" type="ORF">g.35419</name>
</gene>
<protein>
    <submittedName>
        <fullName evidence="4">Uncharacterized protein</fullName>
    </submittedName>
</protein>
<keyword evidence="3" id="KW-0234">DNA repair</keyword>
<sequence length="257" mass="29680">MQVATLFREATSLLDAGMEEGSHLKMGGFQDNNVMKAENVHDDGYETAGATDMEISKHPHQHHHQSLNHHHHHNHNMELASSLATHVKEEPMMKYEMPEDPYSFVDDDHMIAPVQCSPMMHQLPKKRGRKKKIKSEDISLHNSMGYQGIMNCLPSHMKEPGMKMVKERKKHDRFNGMPEEEVSKRTLPDHLTQNLDIVIVSNLPIIGYLKYSDLRYIKIKSTSCVVYFKNLHNLDNDAHHFVIPRCLLFDDFVFLCT</sequence>
<dbReference type="GO" id="GO:0005634">
    <property type="term" value="C:nucleus"/>
    <property type="evidence" value="ECO:0007669"/>
    <property type="project" value="TreeGrafter"/>
</dbReference>
<evidence type="ECO:0000256" key="2">
    <source>
        <dbReference type="ARBA" id="ARBA00022801"/>
    </source>
</evidence>
<dbReference type="GO" id="GO:0004844">
    <property type="term" value="F:uracil DNA N-glycosylase activity"/>
    <property type="evidence" value="ECO:0007669"/>
    <property type="project" value="TreeGrafter"/>
</dbReference>